<evidence type="ECO:0000256" key="3">
    <source>
        <dbReference type="ARBA" id="ARBA00022692"/>
    </source>
</evidence>
<keyword evidence="10" id="KW-1185">Reference proteome</keyword>
<dbReference type="EMBL" id="CP003156">
    <property type="protein sequence ID" value="AEV32825.1"/>
    <property type="molecule type" value="Genomic_DNA"/>
</dbReference>
<evidence type="ECO:0000256" key="5">
    <source>
        <dbReference type="ARBA" id="ARBA00023136"/>
    </source>
</evidence>
<dbReference type="PANTHER" id="PTHR32309:SF13">
    <property type="entry name" value="FERRIC ENTEROBACTIN TRANSPORT PROTEIN FEPE"/>
    <property type="match status" value="1"/>
</dbReference>
<dbReference type="RefSeq" id="WP_014202181.1">
    <property type="nucleotide sequence ID" value="NC_016599.1"/>
</dbReference>
<feature type="coiled-coil region" evidence="6">
    <location>
        <begin position="178"/>
        <end position="212"/>
    </location>
</feature>
<evidence type="ECO:0000259" key="8">
    <source>
        <dbReference type="Pfam" id="PF02706"/>
    </source>
</evidence>
<dbReference type="KEGG" id="oho:Oweho_1845"/>
<comment type="subcellular location">
    <subcellularLocation>
        <location evidence="1">Cell membrane</location>
        <topology evidence="1">Multi-pass membrane protein</topology>
    </subcellularLocation>
</comment>
<evidence type="ECO:0000313" key="10">
    <source>
        <dbReference type="Proteomes" id="UP000005631"/>
    </source>
</evidence>
<reference evidence="9 10" key="1">
    <citation type="journal article" date="2012" name="Stand. Genomic Sci.">
        <title>Genome sequence of the orange-pigmented seawater bacterium Owenweeksia hongkongensis type strain (UST20020801(T)).</title>
        <authorList>
            <person name="Riedel T."/>
            <person name="Held B."/>
            <person name="Nolan M."/>
            <person name="Lucas S."/>
            <person name="Lapidus A."/>
            <person name="Tice H."/>
            <person name="Del Rio T.G."/>
            <person name="Cheng J.F."/>
            <person name="Han C."/>
            <person name="Tapia R."/>
            <person name="Goodwin L.A."/>
            <person name="Pitluck S."/>
            <person name="Liolios K."/>
            <person name="Mavromatis K."/>
            <person name="Pagani I."/>
            <person name="Ivanova N."/>
            <person name="Mikhailova N."/>
            <person name="Pati A."/>
            <person name="Chen A."/>
            <person name="Palaniappan K."/>
            <person name="Rohde M."/>
            <person name="Tindall B.J."/>
            <person name="Detter J.C."/>
            <person name="Goker M."/>
            <person name="Woyke T."/>
            <person name="Bristow J."/>
            <person name="Eisen J.A."/>
            <person name="Markowitz V."/>
            <person name="Hugenholtz P."/>
            <person name="Klenk H.P."/>
            <person name="Kyrpides N.C."/>
        </authorList>
    </citation>
    <scope>NUCLEOTIDE SEQUENCE</scope>
    <source>
        <strain evidence="10">DSM 17368 / JCM 12287 / NRRL B-23963</strain>
    </source>
</reference>
<evidence type="ECO:0000256" key="6">
    <source>
        <dbReference type="SAM" id="Coils"/>
    </source>
</evidence>
<dbReference type="InterPro" id="IPR050445">
    <property type="entry name" value="Bact_polysacc_biosynth/exp"/>
</dbReference>
<dbReference type="Pfam" id="PF02706">
    <property type="entry name" value="Wzz"/>
    <property type="match status" value="1"/>
</dbReference>
<feature type="coiled-coil region" evidence="6">
    <location>
        <begin position="259"/>
        <end position="286"/>
    </location>
</feature>
<sequence length="345" mass="38991">MESNPNEDRVFDSSNLIVYIYKWRKPLIIVTLVAAVLAGIFSSPLFIKPKYKSTVTVFPTTTNSLSKALLPQQFSSRGQDILEFGEEEQAEQLLQLLNSDEIRDGIINKYNLMKHYQIDSGKYTKTELYKTFESNISYRRTEFMSVEINVLDTDPDTAAMIANDISVLLDEVKNRIQKDRAEKGLAIISQEYNNLKAEVVSYEDSLTQLRYKGVHDYETQSSVFNEQLATAIIESGANSTAVKAIEEKLDTLAKYGGTYVSLRDELQFLKEEQVKLKTKYDQAKVDVQESLPASFKVNSAYPAEKKSYPTRWLIVALGAIGAFTVTLIAILILDTIRTEVKRGKS</sequence>
<keyword evidence="6" id="KW-0175">Coiled coil</keyword>
<dbReference type="STRING" id="926562.Oweho_1845"/>
<protein>
    <submittedName>
        <fullName evidence="9">Uncharacterized protein involved in exopolysaccharide biosynthesis</fullName>
    </submittedName>
</protein>
<name>G8R1P9_OWEHD</name>
<organism evidence="9 10">
    <name type="scientific">Owenweeksia hongkongensis (strain DSM 17368 / CIP 108786 / JCM 12287 / NRRL B-23963 / UST20020801)</name>
    <dbReference type="NCBI Taxonomy" id="926562"/>
    <lineage>
        <taxon>Bacteria</taxon>
        <taxon>Pseudomonadati</taxon>
        <taxon>Bacteroidota</taxon>
        <taxon>Flavobacteriia</taxon>
        <taxon>Flavobacteriales</taxon>
        <taxon>Owenweeksiaceae</taxon>
        <taxon>Owenweeksia</taxon>
    </lineage>
</organism>
<dbReference type="Proteomes" id="UP000005631">
    <property type="component" value="Chromosome"/>
</dbReference>
<dbReference type="GO" id="GO:0005886">
    <property type="term" value="C:plasma membrane"/>
    <property type="evidence" value="ECO:0007669"/>
    <property type="project" value="UniProtKB-SubCell"/>
</dbReference>
<keyword evidence="5 7" id="KW-0472">Membrane</keyword>
<dbReference type="OrthoDB" id="1524741at2"/>
<dbReference type="GO" id="GO:0004713">
    <property type="term" value="F:protein tyrosine kinase activity"/>
    <property type="evidence" value="ECO:0007669"/>
    <property type="project" value="TreeGrafter"/>
</dbReference>
<evidence type="ECO:0000256" key="4">
    <source>
        <dbReference type="ARBA" id="ARBA00022989"/>
    </source>
</evidence>
<feature type="transmembrane region" description="Helical" evidence="7">
    <location>
        <begin position="312"/>
        <end position="333"/>
    </location>
</feature>
<evidence type="ECO:0000256" key="2">
    <source>
        <dbReference type="ARBA" id="ARBA00022475"/>
    </source>
</evidence>
<evidence type="ECO:0000256" key="7">
    <source>
        <dbReference type="SAM" id="Phobius"/>
    </source>
</evidence>
<dbReference type="eggNOG" id="COG3206">
    <property type="taxonomic scope" value="Bacteria"/>
</dbReference>
<dbReference type="PANTHER" id="PTHR32309">
    <property type="entry name" value="TYROSINE-PROTEIN KINASE"/>
    <property type="match status" value="1"/>
</dbReference>
<accession>G8R1P9</accession>
<gene>
    <name evidence="9" type="ordered locus">Oweho_1845</name>
</gene>
<dbReference type="InterPro" id="IPR003856">
    <property type="entry name" value="LPS_length_determ_N"/>
</dbReference>
<keyword evidence="4 7" id="KW-1133">Transmembrane helix</keyword>
<keyword evidence="3 7" id="KW-0812">Transmembrane</keyword>
<evidence type="ECO:0000256" key="1">
    <source>
        <dbReference type="ARBA" id="ARBA00004651"/>
    </source>
</evidence>
<evidence type="ECO:0000313" key="9">
    <source>
        <dbReference type="EMBL" id="AEV32825.1"/>
    </source>
</evidence>
<feature type="transmembrane region" description="Helical" evidence="7">
    <location>
        <begin position="27"/>
        <end position="47"/>
    </location>
</feature>
<keyword evidence="2" id="KW-1003">Cell membrane</keyword>
<proteinExistence type="predicted"/>
<dbReference type="HOGENOM" id="CLU_766776_0_0_10"/>
<feature type="domain" description="Polysaccharide chain length determinant N-terminal" evidence="8">
    <location>
        <begin position="14"/>
        <end position="108"/>
    </location>
</feature>
<dbReference type="AlphaFoldDB" id="G8R1P9"/>